<dbReference type="EMBL" id="CP062229">
    <property type="protein sequence ID" value="UVC17070.1"/>
    <property type="molecule type" value="Genomic_DNA"/>
</dbReference>
<name>A0ABY5R0Q8_9HYPH</name>
<accession>A0ABY5R0Q8</accession>
<evidence type="ECO:0008006" key="3">
    <source>
        <dbReference type="Google" id="ProtNLM"/>
    </source>
</evidence>
<reference evidence="1" key="1">
    <citation type="submission" date="2020-09" db="EMBL/GenBank/DDBJ databases">
        <title>Rhizobia associated with sainfoin plants.</title>
        <authorList>
            <person name="Asharfi S."/>
            <person name="Kuzmanovic N."/>
            <person name="Bunk B."/>
            <person name="Sproeer C."/>
            <person name="Becker M."/>
            <person name="Thuenen T."/>
        </authorList>
    </citation>
    <scope>NUCLEOTIDE SEQUENCE</scope>
    <source>
        <strain evidence="1">OM4</strain>
    </source>
</reference>
<gene>
    <name evidence="1" type="ORF">IHQ72_08065</name>
</gene>
<evidence type="ECO:0000313" key="2">
    <source>
        <dbReference type="Proteomes" id="UP001058098"/>
    </source>
</evidence>
<sequence length="81" mass="9174">MYLAAVRIDAGKFGPLALLAYESMRSPDPFDRRRWADTLLLLDRYEEAERLLAAIDDKPSRSFVAHSLSRAVLGLGRQKKP</sequence>
<keyword evidence="2" id="KW-1185">Reference proteome</keyword>
<organism evidence="1 2">
    <name type="scientific">Mesorhizobium onobrychidis</name>
    <dbReference type="NCBI Taxonomy" id="2775404"/>
    <lineage>
        <taxon>Bacteria</taxon>
        <taxon>Pseudomonadati</taxon>
        <taxon>Pseudomonadota</taxon>
        <taxon>Alphaproteobacteria</taxon>
        <taxon>Hyphomicrobiales</taxon>
        <taxon>Phyllobacteriaceae</taxon>
        <taxon>Mesorhizobium</taxon>
    </lineage>
</organism>
<evidence type="ECO:0000313" key="1">
    <source>
        <dbReference type="EMBL" id="UVC17070.1"/>
    </source>
</evidence>
<dbReference type="Proteomes" id="UP001058098">
    <property type="component" value="Chromosome"/>
</dbReference>
<protein>
    <recommendedName>
        <fullName evidence="3">Tetratricopeptide repeat protein</fullName>
    </recommendedName>
</protein>
<proteinExistence type="predicted"/>
<dbReference type="RefSeq" id="WP_258121949.1">
    <property type="nucleotide sequence ID" value="NZ_CP062229.1"/>
</dbReference>